<keyword evidence="3" id="KW-0677">Repeat</keyword>
<comment type="subcellular location">
    <subcellularLocation>
        <location evidence="1">Nucleus</location>
    </subcellularLocation>
</comment>
<keyword evidence="2 5" id="KW-0853">WD repeat</keyword>
<dbReference type="InterPro" id="IPR019775">
    <property type="entry name" value="WD40_repeat_CS"/>
</dbReference>
<gene>
    <name evidence="6" type="ORF">TAT_000307300</name>
    <name evidence="7" type="ORF">TAV_000307300</name>
</gene>
<evidence type="ECO:0000256" key="5">
    <source>
        <dbReference type="PROSITE-ProRule" id="PRU00221"/>
    </source>
</evidence>
<evidence type="ECO:0000256" key="2">
    <source>
        <dbReference type="ARBA" id="ARBA00022574"/>
    </source>
</evidence>
<dbReference type="InterPro" id="IPR015943">
    <property type="entry name" value="WD40/YVTN_repeat-like_dom_sf"/>
</dbReference>
<protein>
    <submittedName>
        <fullName evidence="6">WD domain, G-beta repeat, putative</fullName>
    </submittedName>
</protein>
<proteinExistence type="predicted"/>
<evidence type="ECO:0000256" key="3">
    <source>
        <dbReference type="ARBA" id="ARBA00022737"/>
    </source>
</evidence>
<dbReference type="GO" id="GO:0034511">
    <property type="term" value="F:U3 snoRNA binding"/>
    <property type="evidence" value="ECO:0007669"/>
    <property type="project" value="InterPro"/>
</dbReference>
<dbReference type="InterPro" id="IPR039241">
    <property type="entry name" value="Rrp9-like"/>
</dbReference>
<dbReference type="InterPro" id="IPR001680">
    <property type="entry name" value="WD40_rpt"/>
</dbReference>
<dbReference type="AlphaFoldDB" id="A0A3B0MXG4"/>
<reference evidence="6" key="1">
    <citation type="submission" date="2018-07" db="EMBL/GenBank/DDBJ databases">
        <authorList>
            <person name="Quirk P.G."/>
            <person name="Krulwich T.A."/>
        </authorList>
    </citation>
    <scope>NUCLEOTIDE SEQUENCE</scope>
    <source>
        <strain evidence="6">Anand</strain>
    </source>
</reference>
<dbReference type="PROSITE" id="PS50082">
    <property type="entry name" value="WD_REPEATS_2"/>
    <property type="match status" value="1"/>
</dbReference>
<evidence type="ECO:0000256" key="4">
    <source>
        <dbReference type="ARBA" id="ARBA00023242"/>
    </source>
</evidence>
<dbReference type="PROSITE" id="PS00678">
    <property type="entry name" value="WD_REPEATS_1"/>
    <property type="match status" value="1"/>
</dbReference>
<dbReference type="EMBL" id="UIVS01000004">
    <property type="protein sequence ID" value="SVP94644.1"/>
    <property type="molecule type" value="Genomic_DNA"/>
</dbReference>
<dbReference type="EMBL" id="UIVT01000004">
    <property type="protein sequence ID" value="SVP94072.1"/>
    <property type="molecule type" value="Genomic_DNA"/>
</dbReference>
<dbReference type="InterPro" id="IPR036322">
    <property type="entry name" value="WD40_repeat_dom_sf"/>
</dbReference>
<sequence length="343" mass="38928">MESRLFKRCHKNCITGVAVEDDKICSVGKDSTVLLHQKTESELICINKFNLSEHINLTSVDILNNNIITSDSIGYLHLIPINTNNTNVNTLNGSILNGNILNDNGIKNKIHNGMVSYVKYVNDNQVISCGYDNKVRVWDLRSLKMPIHNLIGHTSNVNYLDTILMDKPDEQIISFTNESFKILSAASDRTTNTGTHMVYKIPIERSQNAECCCIILEKPNYIFAVGLDDGILLIYNSKLKNPITQEFIGDNINCIRHYNEIIFVSTSSGELMMYNYKFNNKFTECELILLNKLTFPGSINDFKIQFSNNLLICAVGTELRLGRWKTNLSTNNKNQIIIQYLNI</sequence>
<dbReference type="GO" id="GO:0032040">
    <property type="term" value="C:small-subunit processome"/>
    <property type="evidence" value="ECO:0007669"/>
    <property type="project" value="TreeGrafter"/>
</dbReference>
<evidence type="ECO:0000313" key="7">
    <source>
        <dbReference type="EMBL" id="SVP94644.1"/>
    </source>
</evidence>
<dbReference type="VEuPathDB" id="PiroplasmaDB:TA09145"/>
<feature type="repeat" description="WD" evidence="5">
    <location>
        <begin position="108"/>
        <end position="142"/>
    </location>
</feature>
<dbReference type="PANTHER" id="PTHR19865:SF0">
    <property type="entry name" value="U3 SMALL NUCLEOLAR RNA-INTERACTING PROTEIN 2"/>
    <property type="match status" value="1"/>
</dbReference>
<dbReference type="SUPFAM" id="SSF50978">
    <property type="entry name" value="WD40 repeat-like"/>
    <property type="match status" value="1"/>
</dbReference>
<dbReference type="PANTHER" id="PTHR19865">
    <property type="entry name" value="U3 SMALL NUCLEOLAR RNA INTERACTING PROTEIN 2"/>
    <property type="match status" value="1"/>
</dbReference>
<dbReference type="Pfam" id="PF00400">
    <property type="entry name" value="WD40"/>
    <property type="match status" value="1"/>
</dbReference>
<accession>A0A3B0MXG4</accession>
<name>A0A3B0MXG4_THEAN</name>
<evidence type="ECO:0000256" key="1">
    <source>
        <dbReference type="ARBA" id="ARBA00004123"/>
    </source>
</evidence>
<keyword evidence="4" id="KW-0539">Nucleus</keyword>
<organism evidence="6">
    <name type="scientific">Theileria annulata</name>
    <dbReference type="NCBI Taxonomy" id="5874"/>
    <lineage>
        <taxon>Eukaryota</taxon>
        <taxon>Sar</taxon>
        <taxon>Alveolata</taxon>
        <taxon>Apicomplexa</taxon>
        <taxon>Aconoidasida</taxon>
        <taxon>Piroplasmida</taxon>
        <taxon>Theileriidae</taxon>
        <taxon>Theileria</taxon>
    </lineage>
</organism>
<evidence type="ECO:0000313" key="6">
    <source>
        <dbReference type="EMBL" id="SVP94072.1"/>
    </source>
</evidence>
<dbReference type="SMART" id="SM00320">
    <property type="entry name" value="WD40"/>
    <property type="match status" value="2"/>
</dbReference>
<dbReference type="Gene3D" id="2.130.10.10">
    <property type="entry name" value="YVTN repeat-like/Quinoprotein amine dehydrogenase"/>
    <property type="match status" value="1"/>
</dbReference>